<evidence type="ECO:0000259" key="7">
    <source>
        <dbReference type="Pfam" id="PF20684"/>
    </source>
</evidence>
<accession>A0A7C8IF35</accession>
<evidence type="ECO:0000313" key="9">
    <source>
        <dbReference type="Proteomes" id="UP000481861"/>
    </source>
</evidence>
<dbReference type="InterPro" id="IPR052337">
    <property type="entry name" value="SAT4-like"/>
</dbReference>
<comment type="subcellular location">
    <subcellularLocation>
        <location evidence="1">Membrane</location>
        <topology evidence="1">Multi-pass membrane protein</topology>
    </subcellularLocation>
</comment>
<feature type="transmembrane region" description="Helical" evidence="6">
    <location>
        <begin position="27"/>
        <end position="48"/>
    </location>
</feature>
<feature type="transmembrane region" description="Helical" evidence="6">
    <location>
        <begin position="60"/>
        <end position="82"/>
    </location>
</feature>
<evidence type="ECO:0000256" key="1">
    <source>
        <dbReference type="ARBA" id="ARBA00004141"/>
    </source>
</evidence>
<evidence type="ECO:0000256" key="5">
    <source>
        <dbReference type="ARBA" id="ARBA00038359"/>
    </source>
</evidence>
<keyword evidence="9" id="KW-1185">Reference proteome</keyword>
<name>A0A7C8IF35_9PLEO</name>
<comment type="caution">
    <text evidence="8">The sequence shown here is derived from an EMBL/GenBank/DDBJ whole genome shotgun (WGS) entry which is preliminary data.</text>
</comment>
<dbReference type="PANTHER" id="PTHR33048:SF2">
    <property type="entry name" value="SRPK"/>
    <property type="match status" value="1"/>
</dbReference>
<dbReference type="AlphaFoldDB" id="A0A7C8IF35"/>
<evidence type="ECO:0000313" key="8">
    <source>
        <dbReference type="EMBL" id="KAF2871467.1"/>
    </source>
</evidence>
<organism evidence="8 9">
    <name type="scientific">Massariosphaeria phaeospora</name>
    <dbReference type="NCBI Taxonomy" id="100035"/>
    <lineage>
        <taxon>Eukaryota</taxon>
        <taxon>Fungi</taxon>
        <taxon>Dikarya</taxon>
        <taxon>Ascomycota</taxon>
        <taxon>Pezizomycotina</taxon>
        <taxon>Dothideomycetes</taxon>
        <taxon>Pleosporomycetidae</taxon>
        <taxon>Pleosporales</taxon>
        <taxon>Pleosporales incertae sedis</taxon>
        <taxon>Massariosphaeria</taxon>
    </lineage>
</organism>
<dbReference type="GO" id="GO:0016020">
    <property type="term" value="C:membrane"/>
    <property type="evidence" value="ECO:0007669"/>
    <property type="project" value="UniProtKB-SubCell"/>
</dbReference>
<keyword evidence="4 6" id="KW-0472">Membrane</keyword>
<dbReference type="InterPro" id="IPR049326">
    <property type="entry name" value="Rhodopsin_dom_fungi"/>
</dbReference>
<evidence type="ECO:0000256" key="3">
    <source>
        <dbReference type="ARBA" id="ARBA00022989"/>
    </source>
</evidence>
<protein>
    <recommendedName>
        <fullName evidence="7">Rhodopsin domain-containing protein</fullName>
    </recommendedName>
</protein>
<feature type="non-terminal residue" evidence="8">
    <location>
        <position position="201"/>
    </location>
</feature>
<sequence>MTMAHRKGLDPSSHDYHVRQRGSQVQLIAYCTYTCTLWALKVYWLFFYQRLGEGVDHMRFKIKLGFVFVGATFIANIAAIFMSCMPVHKYWQIYPNPGISCQIALSKVQSYVSLFTNQLTDFYIMSIPLPMVWSARIPLARKFLLMSMFCGGLINAVVGIIRVAFCLLGRTDSGGWSCRELFIATFITNIPVMYAPLYKLL</sequence>
<dbReference type="Proteomes" id="UP000481861">
    <property type="component" value="Unassembled WGS sequence"/>
</dbReference>
<evidence type="ECO:0000256" key="4">
    <source>
        <dbReference type="ARBA" id="ARBA00023136"/>
    </source>
</evidence>
<dbReference type="PANTHER" id="PTHR33048">
    <property type="entry name" value="PTH11-LIKE INTEGRAL MEMBRANE PROTEIN (AFU_ORTHOLOGUE AFUA_5G11245)"/>
    <property type="match status" value="1"/>
</dbReference>
<feature type="transmembrane region" description="Helical" evidence="6">
    <location>
        <begin position="181"/>
        <end position="198"/>
    </location>
</feature>
<dbReference type="OrthoDB" id="2988756at2759"/>
<dbReference type="Pfam" id="PF20684">
    <property type="entry name" value="Fung_rhodopsin"/>
    <property type="match status" value="1"/>
</dbReference>
<feature type="transmembrane region" description="Helical" evidence="6">
    <location>
        <begin position="143"/>
        <end position="169"/>
    </location>
</feature>
<reference evidence="8 9" key="1">
    <citation type="submission" date="2020-01" db="EMBL/GenBank/DDBJ databases">
        <authorList>
            <consortium name="DOE Joint Genome Institute"/>
            <person name="Haridas S."/>
            <person name="Albert R."/>
            <person name="Binder M."/>
            <person name="Bloem J."/>
            <person name="Labutti K."/>
            <person name="Salamov A."/>
            <person name="Andreopoulos B."/>
            <person name="Baker S.E."/>
            <person name="Barry K."/>
            <person name="Bills G."/>
            <person name="Bluhm B.H."/>
            <person name="Cannon C."/>
            <person name="Castanera R."/>
            <person name="Culley D.E."/>
            <person name="Daum C."/>
            <person name="Ezra D."/>
            <person name="Gonzalez J.B."/>
            <person name="Henrissat B."/>
            <person name="Kuo A."/>
            <person name="Liang C."/>
            <person name="Lipzen A."/>
            <person name="Lutzoni F."/>
            <person name="Magnuson J."/>
            <person name="Mondo S."/>
            <person name="Nolan M."/>
            <person name="Ohm R."/>
            <person name="Pangilinan J."/>
            <person name="Park H.-J.H."/>
            <person name="Ramirez L."/>
            <person name="Alfaro M."/>
            <person name="Sun H."/>
            <person name="Tritt A."/>
            <person name="Yoshinaga Y."/>
            <person name="Zwiers L.-H.L."/>
            <person name="Turgeon B.G."/>
            <person name="Goodwin S.B."/>
            <person name="Spatafora J.W."/>
            <person name="Crous P.W."/>
            <person name="Grigoriev I.V."/>
        </authorList>
    </citation>
    <scope>NUCLEOTIDE SEQUENCE [LARGE SCALE GENOMIC DNA]</scope>
    <source>
        <strain evidence="8 9">CBS 611.86</strain>
    </source>
</reference>
<feature type="domain" description="Rhodopsin" evidence="7">
    <location>
        <begin position="26"/>
        <end position="193"/>
    </location>
</feature>
<dbReference type="EMBL" id="JAADJZ010000011">
    <property type="protein sequence ID" value="KAF2871467.1"/>
    <property type="molecule type" value="Genomic_DNA"/>
</dbReference>
<evidence type="ECO:0000256" key="2">
    <source>
        <dbReference type="ARBA" id="ARBA00022692"/>
    </source>
</evidence>
<gene>
    <name evidence="8" type="ORF">BDV95DRAFT_457558</name>
</gene>
<keyword evidence="2 6" id="KW-0812">Transmembrane</keyword>
<keyword evidence="3 6" id="KW-1133">Transmembrane helix</keyword>
<comment type="similarity">
    <text evidence="5">Belongs to the SAT4 family.</text>
</comment>
<evidence type="ECO:0000256" key="6">
    <source>
        <dbReference type="SAM" id="Phobius"/>
    </source>
</evidence>
<proteinExistence type="inferred from homology"/>